<comment type="pathway">
    <text evidence="1 7">Cell wall biogenesis; peptidoglycan biosynthesis.</text>
</comment>
<dbReference type="Proteomes" id="UP000281112">
    <property type="component" value="Unassembled WGS sequence"/>
</dbReference>
<feature type="domain" description="L,D-TPase catalytic" evidence="8">
    <location>
        <begin position="13"/>
        <end position="149"/>
    </location>
</feature>
<keyword evidence="3" id="KW-0808">Transferase</keyword>
<dbReference type="CDD" id="cd16913">
    <property type="entry name" value="YkuD_like"/>
    <property type="match status" value="1"/>
</dbReference>
<keyword evidence="5 7" id="KW-0573">Peptidoglycan synthesis</keyword>
<comment type="similarity">
    <text evidence="2">Belongs to the YkuD family.</text>
</comment>
<evidence type="ECO:0000256" key="5">
    <source>
        <dbReference type="ARBA" id="ARBA00022984"/>
    </source>
</evidence>
<dbReference type="EMBL" id="RJVQ01000001">
    <property type="protein sequence ID" value="RQW65209.1"/>
    <property type="molecule type" value="Genomic_DNA"/>
</dbReference>
<sequence length="150" mass="17182">MLLCSFHLYAGIDLVKVDKSKRRMYLIDNGSVVREYRIALGKNPKGHKQREGDKKTPEGLYQLDYTITNSQFYKAFHINYPNRFDILSARKRGVSPGGAISVHGLKNGTEQDPRFIQSFDWTNGCIAITNKEMDEFIQLVKPGTPIDIEW</sequence>
<accession>A0A3N9TLH8</accession>
<dbReference type="Gene3D" id="2.40.440.10">
    <property type="entry name" value="L,D-transpeptidase catalytic domain-like"/>
    <property type="match status" value="1"/>
</dbReference>
<evidence type="ECO:0000313" key="10">
    <source>
        <dbReference type="Proteomes" id="UP000281112"/>
    </source>
</evidence>
<dbReference type="AlphaFoldDB" id="A0A3N9TLH8"/>
<dbReference type="PANTHER" id="PTHR36699">
    <property type="entry name" value="LD-TRANSPEPTIDASE"/>
    <property type="match status" value="1"/>
</dbReference>
<dbReference type="PANTHER" id="PTHR36699:SF1">
    <property type="entry name" value="L,D-TRANSPEPTIDASE YAFK-RELATED"/>
    <property type="match status" value="1"/>
</dbReference>
<organism evidence="9 10">
    <name type="scientific">Vibrio viridaestus</name>
    <dbReference type="NCBI Taxonomy" id="2487322"/>
    <lineage>
        <taxon>Bacteria</taxon>
        <taxon>Pseudomonadati</taxon>
        <taxon>Pseudomonadota</taxon>
        <taxon>Gammaproteobacteria</taxon>
        <taxon>Vibrionales</taxon>
        <taxon>Vibrionaceae</taxon>
        <taxon>Vibrio</taxon>
    </lineage>
</organism>
<evidence type="ECO:0000256" key="7">
    <source>
        <dbReference type="PROSITE-ProRule" id="PRU01373"/>
    </source>
</evidence>
<proteinExistence type="inferred from homology"/>
<evidence type="ECO:0000256" key="4">
    <source>
        <dbReference type="ARBA" id="ARBA00022960"/>
    </source>
</evidence>
<dbReference type="UniPathway" id="UPA00219"/>
<dbReference type="OrthoDB" id="9809748at2"/>
<dbReference type="RefSeq" id="WP_124935856.1">
    <property type="nucleotide sequence ID" value="NZ_RJVQ01000001.1"/>
</dbReference>
<feature type="active site" description="Proton donor/acceptor" evidence="7">
    <location>
        <position position="103"/>
    </location>
</feature>
<keyword evidence="6 7" id="KW-0961">Cell wall biogenesis/degradation</keyword>
<gene>
    <name evidence="9" type="ORF">EES38_03570</name>
</gene>
<dbReference type="Pfam" id="PF03734">
    <property type="entry name" value="YkuD"/>
    <property type="match status" value="1"/>
</dbReference>
<dbReference type="PROSITE" id="PS52029">
    <property type="entry name" value="LD_TPASE"/>
    <property type="match status" value="1"/>
</dbReference>
<name>A0A3N9TLH8_9VIBR</name>
<comment type="caution">
    <text evidence="9">The sequence shown here is derived from an EMBL/GenBank/DDBJ whole genome shotgun (WGS) entry which is preliminary data.</text>
</comment>
<dbReference type="InterPro" id="IPR038063">
    <property type="entry name" value="Transpep_catalytic_dom"/>
</dbReference>
<dbReference type="GO" id="GO:0009252">
    <property type="term" value="P:peptidoglycan biosynthetic process"/>
    <property type="evidence" value="ECO:0007669"/>
    <property type="project" value="UniProtKB-UniPathway"/>
</dbReference>
<dbReference type="GO" id="GO:0004180">
    <property type="term" value="F:carboxypeptidase activity"/>
    <property type="evidence" value="ECO:0007669"/>
    <property type="project" value="UniProtKB-ARBA"/>
</dbReference>
<evidence type="ECO:0000256" key="2">
    <source>
        <dbReference type="ARBA" id="ARBA00005992"/>
    </source>
</evidence>
<keyword evidence="10" id="KW-1185">Reference proteome</keyword>
<dbReference type="GO" id="GO:0071555">
    <property type="term" value="P:cell wall organization"/>
    <property type="evidence" value="ECO:0007669"/>
    <property type="project" value="UniProtKB-UniRule"/>
</dbReference>
<keyword evidence="4 7" id="KW-0133">Cell shape</keyword>
<evidence type="ECO:0000259" key="8">
    <source>
        <dbReference type="PROSITE" id="PS52029"/>
    </source>
</evidence>
<reference evidence="9 10" key="1">
    <citation type="submission" date="2018-11" db="EMBL/GenBank/DDBJ databases">
        <title>Vibrio LJC006 sp. nov., isolated from seawater during the bloom of the enteromorpha.</title>
        <authorList>
            <person name="Liang J."/>
        </authorList>
    </citation>
    <scope>NUCLEOTIDE SEQUENCE [LARGE SCALE GENOMIC DNA]</scope>
    <source>
        <strain evidence="9 10">LJC006</strain>
    </source>
</reference>
<evidence type="ECO:0000256" key="1">
    <source>
        <dbReference type="ARBA" id="ARBA00004752"/>
    </source>
</evidence>
<dbReference type="GO" id="GO:0008360">
    <property type="term" value="P:regulation of cell shape"/>
    <property type="evidence" value="ECO:0007669"/>
    <property type="project" value="UniProtKB-UniRule"/>
</dbReference>
<dbReference type="GO" id="GO:0016740">
    <property type="term" value="F:transferase activity"/>
    <property type="evidence" value="ECO:0007669"/>
    <property type="project" value="UniProtKB-KW"/>
</dbReference>
<dbReference type="SUPFAM" id="SSF141523">
    <property type="entry name" value="L,D-transpeptidase catalytic domain-like"/>
    <property type="match status" value="1"/>
</dbReference>
<dbReference type="InterPro" id="IPR005490">
    <property type="entry name" value="LD_TPept_cat_dom"/>
</dbReference>
<evidence type="ECO:0000256" key="6">
    <source>
        <dbReference type="ARBA" id="ARBA00023316"/>
    </source>
</evidence>
<evidence type="ECO:0000256" key="3">
    <source>
        <dbReference type="ARBA" id="ARBA00022679"/>
    </source>
</evidence>
<protein>
    <recommendedName>
        <fullName evidence="8">L,D-TPase catalytic domain-containing protein</fullName>
    </recommendedName>
</protein>
<evidence type="ECO:0000313" key="9">
    <source>
        <dbReference type="EMBL" id="RQW65209.1"/>
    </source>
</evidence>
<feature type="active site" description="Nucleophile" evidence="7">
    <location>
        <position position="125"/>
    </location>
</feature>